<dbReference type="STRING" id="1048834.TC41_2036"/>
<name>F8IEQ2_ALIAT</name>
<dbReference type="KEGG" id="aad:TC41_2036"/>
<dbReference type="PATRIC" id="fig|1048834.4.peg.1924"/>
<dbReference type="HOGENOM" id="CLU_3264703_0_0_9"/>
<protein>
    <submittedName>
        <fullName evidence="1">Uncharacterized protein</fullName>
    </submittedName>
</protein>
<organism evidence="1 2">
    <name type="scientific">Alicyclobacillus acidocaldarius (strain Tc-4-1)</name>
    <name type="common">Bacillus acidocaldarius</name>
    <dbReference type="NCBI Taxonomy" id="1048834"/>
    <lineage>
        <taxon>Bacteria</taxon>
        <taxon>Bacillati</taxon>
        <taxon>Bacillota</taxon>
        <taxon>Bacilli</taxon>
        <taxon>Bacillales</taxon>
        <taxon>Alicyclobacillaceae</taxon>
        <taxon>Alicyclobacillus</taxon>
    </lineage>
</organism>
<reference evidence="2" key="2">
    <citation type="submission" date="2011-06" db="EMBL/GenBank/DDBJ databases">
        <title>The complete genome sequence of Alicyclobacillus acidocaldarius sp. Tc-4-1.</title>
        <authorList>
            <person name="Chen Y."/>
            <person name="He Y."/>
            <person name="Dong Z."/>
            <person name="Hu S."/>
        </authorList>
    </citation>
    <scope>NUCLEOTIDE SEQUENCE [LARGE SCALE GENOMIC DNA]</scope>
    <source>
        <strain evidence="2">Tc-4-1</strain>
    </source>
</reference>
<dbReference type="AlphaFoldDB" id="F8IEQ2"/>
<accession>F8IEQ2</accession>
<reference evidence="1 2" key="1">
    <citation type="journal article" date="2011" name="J. Bacteriol.">
        <title>Complete Genome Sequence of Alicyclobacillus acidocaldarius Strain Tc-4-1.</title>
        <authorList>
            <person name="Chen Y."/>
            <person name="He Y."/>
            <person name="Zhang B."/>
            <person name="Yang J."/>
            <person name="Li W."/>
            <person name="Dong Z."/>
            <person name="Hu S."/>
        </authorList>
    </citation>
    <scope>NUCLEOTIDE SEQUENCE [LARGE SCALE GENOMIC DNA]</scope>
    <source>
        <strain evidence="1 2">Tc-4-1</strain>
    </source>
</reference>
<dbReference type="EMBL" id="CP002902">
    <property type="protein sequence ID" value="AEJ43948.1"/>
    <property type="molecule type" value="Genomic_DNA"/>
</dbReference>
<proteinExistence type="predicted"/>
<evidence type="ECO:0000313" key="2">
    <source>
        <dbReference type="Proteomes" id="UP000000292"/>
    </source>
</evidence>
<dbReference type="Proteomes" id="UP000000292">
    <property type="component" value="Chromosome"/>
</dbReference>
<evidence type="ECO:0000313" key="1">
    <source>
        <dbReference type="EMBL" id="AEJ43948.1"/>
    </source>
</evidence>
<sequence length="41" mass="4825">MSVCFVVIAYLALLFQWWPDFQPLYPLELVFGTATKWLFGL</sequence>
<gene>
    <name evidence="1" type="ordered locus">TC41_2036</name>
</gene>